<gene>
    <name evidence="1" type="ORF">BU25DRAFT_181340</name>
</gene>
<evidence type="ECO:0000313" key="1">
    <source>
        <dbReference type="EMBL" id="KAF2623266.1"/>
    </source>
</evidence>
<protein>
    <submittedName>
        <fullName evidence="1">Uncharacterized protein</fullName>
    </submittedName>
</protein>
<dbReference type="EMBL" id="MU006738">
    <property type="protein sequence ID" value="KAF2623266.1"/>
    <property type="molecule type" value="Genomic_DNA"/>
</dbReference>
<evidence type="ECO:0000313" key="2">
    <source>
        <dbReference type="Proteomes" id="UP000799754"/>
    </source>
</evidence>
<organism evidence="1 2">
    <name type="scientific">Macroventuria anomochaeta</name>
    <dbReference type="NCBI Taxonomy" id="301207"/>
    <lineage>
        <taxon>Eukaryota</taxon>
        <taxon>Fungi</taxon>
        <taxon>Dikarya</taxon>
        <taxon>Ascomycota</taxon>
        <taxon>Pezizomycotina</taxon>
        <taxon>Dothideomycetes</taxon>
        <taxon>Pleosporomycetidae</taxon>
        <taxon>Pleosporales</taxon>
        <taxon>Pleosporineae</taxon>
        <taxon>Didymellaceae</taxon>
        <taxon>Macroventuria</taxon>
    </lineage>
</organism>
<reference evidence="1" key="1">
    <citation type="journal article" date="2020" name="Stud. Mycol.">
        <title>101 Dothideomycetes genomes: a test case for predicting lifestyles and emergence of pathogens.</title>
        <authorList>
            <person name="Haridas S."/>
            <person name="Albert R."/>
            <person name="Binder M."/>
            <person name="Bloem J."/>
            <person name="Labutti K."/>
            <person name="Salamov A."/>
            <person name="Andreopoulos B."/>
            <person name="Baker S."/>
            <person name="Barry K."/>
            <person name="Bills G."/>
            <person name="Bluhm B."/>
            <person name="Cannon C."/>
            <person name="Castanera R."/>
            <person name="Culley D."/>
            <person name="Daum C."/>
            <person name="Ezra D."/>
            <person name="Gonzalez J."/>
            <person name="Henrissat B."/>
            <person name="Kuo A."/>
            <person name="Liang C."/>
            <person name="Lipzen A."/>
            <person name="Lutzoni F."/>
            <person name="Magnuson J."/>
            <person name="Mondo S."/>
            <person name="Nolan M."/>
            <person name="Ohm R."/>
            <person name="Pangilinan J."/>
            <person name="Park H.-J."/>
            <person name="Ramirez L."/>
            <person name="Alfaro M."/>
            <person name="Sun H."/>
            <person name="Tritt A."/>
            <person name="Yoshinaga Y."/>
            <person name="Zwiers L.-H."/>
            <person name="Turgeon B."/>
            <person name="Goodwin S."/>
            <person name="Spatafora J."/>
            <person name="Crous P."/>
            <person name="Grigoriev I."/>
        </authorList>
    </citation>
    <scope>NUCLEOTIDE SEQUENCE</scope>
    <source>
        <strain evidence="1">CBS 525.71</strain>
    </source>
</reference>
<accession>A0ACB6RN10</accession>
<name>A0ACB6RN10_9PLEO</name>
<proteinExistence type="predicted"/>
<keyword evidence="2" id="KW-1185">Reference proteome</keyword>
<dbReference type="Proteomes" id="UP000799754">
    <property type="component" value="Unassembled WGS sequence"/>
</dbReference>
<comment type="caution">
    <text evidence="1">The sequence shown here is derived from an EMBL/GenBank/DDBJ whole genome shotgun (WGS) entry which is preliminary data.</text>
</comment>
<sequence>MLRRGAIHKEMSTLMLCSCQHVVVRRSNQSVVTHLGRWPEARAVKEYVLQAWRGMLGEEHPDTIRAISNLAITFRQQGYLGDTASVQKEVLKKWKQTLGEDHSDVISAMIHLVNMFGEQWQLGDPAVMQKEVLEAQTNLGRGSS</sequence>